<proteinExistence type="predicted"/>
<dbReference type="InterPro" id="IPR050524">
    <property type="entry name" value="APC_YAT"/>
</dbReference>
<evidence type="ECO:0000313" key="10">
    <source>
        <dbReference type="EMBL" id="KAJ6441636.1"/>
    </source>
</evidence>
<evidence type="ECO:0000256" key="4">
    <source>
        <dbReference type="ARBA" id="ARBA00022970"/>
    </source>
</evidence>
<evidence type="ECO:0000256" key="1">
    <source>
        <dbReference type="ARBA" id="ARBA00004141"/>
    </source>
</evidence>
<feature type="transmembrane region" description="Helical" evidence="8">
    <location>
        <begin position="125"/>
        <end position="148"/>
    </location>
</feature>
<feature type="transmembrane region" description="Helical" evidence="8">
    <location>
        <begin position="374"/>
        <end position="391"/>
    </location>
</feature>
<dbReference type="PIRSF" id="PIRSF006060">
    <property type="entry name" value="AA_transporter"/>
    <property type="match status" value="1"/>
</dbReference>
<feature type="transmembrane region" description="Helical" evidence="8">
    <location>
        <begin position="233"/>
        <end position="255"/>
    </location>
</feature>
<comment type="subcellular location">
    <subcellularLocation>
        <location evidence="1">Membrane</location>
        <topology evidence="1">Multi-pass membrane protein</topology>
    </subcellularLocation>
</comment>
<comment type="caution">
    <text evidence="10">The sequence shown here is derived from an EMBL/GenBank/DDBJ whole genome shotgun (WGS) entry which is preliminary data.</text>
</comment>
<evidence type="ECO:0000256" key="3">
    <source>
        <dbReference type="ARBA" id="ARBA00022692"/>
    </source>
</evidence>
<evidence type="ECO:0000256" key="2">
    <source>
        <dbReference type="ARBA" id="ARBA00022448"/>
    </source>
</evidence>
<evidence type="ECO:0000256" key="7">
    <source>
        <dbReference type="SAM" id="MobiDB-lite"/>
    </source>
</evidence>
<dbReference type="InterPro" id="IPR004841">
    <property type="entry name" value="AA-permease/SLC12A_dom"/>
</dbReference>
<organism evidence="10 11">
    <name type="scientific">Purpureocillium lavendulum</name>
    <dbReference type="NCBI Taxonomy" id="1247861"/>
    <lineage>
        <taxon>Eukaryota</taxon>
        <taxon>Fungi</taxon>
        <taxon>Dikarya</taxon>
        <taxon>Ascomycota</taxon>
        <taxon>Pezizomycotina</taxon>
        <taxon>Sordariomycetes</taxon>
        <taxon>Hypocreomycetidae</taxon>
        <taxon>Hypocreales</taxon>
        <taxon>Ophiocordycipitaceae</taxon>
        <taxon>Purpureocillium</taxon>
    </lineage>
</organism>
<feature type="transmembrane region" description="Helical" evidence="8">
    <location>
        <begin position="276"/>
        <end position="295"/>
    </location>
</feature>
<dbReference type="InterPro" id="IPR004840">
    <property type="entry name" value="Amino_acid_permease_CS"/>
</dbReference>
<dbReference type="Gene3D" id="1.20.1740.10">
    <property type="entry name" value="Amino acid/polyamine transporter I"/>
    <property type="match status" value="1"/>
</dbReference>
<gene>
    <name evidence="10" type="primary">YAT</name>
    <name evidence="10" type="ORF">O9K51_05187</name>
</gene>
<dbReference type="PANTHER" id="PTHR43341">
    <property type="entry name" value="AMINO ACID PERMEASE"/>
    <property type="match status" value="1"/>
</dbReference>
<feature type="transmembrane region" description="Helical" evidence="8">
    <location>
        <begin position="447"/>
        <end position="469"/>
    </location>
</feature>
<keyword evidence="2" id="KW-0813">Transport</keyword>
<dbReference type="Proteomes" id="UP001163105">
    <property type="component" value="Unassembled WGS sequence"/>
</dbReference>
<feature type="transmembrane region" description="Helical" evidence="8">
    <location>
        <begin position="329"/>
        <end position="348"/>
    </location>
</feature>
<reference evidence="10" key="1">
    <citation type="submission" date="2023-01" db="EMBL/GenBank/DDBJ databases">
        <title>The growth and conidiation of Purpureocillium lavendulum are regulated by nitrogen source and histone H3K14 acetylation.</title>
        <authorList>
            <person name="Tang P."/>
            <person name="Han J."/>
            <person name="Zhang C."/>
            <person name="Tang P."/>
            <person name="Qi F."/>
            <person name="Zhang K."/>
            <person name="Liang L."/>
        </authorList>
    </citation>
    <scope>NUCLEOTIDE SEQUENCE</scope>
    <source>
        <strain evidence="10">YMF1.00683</strain>
    </source>
</reference>
<feature type="region of interest" description="Disordered" evidence="7">
    <location>
        <begin position="1"/>
        <end position="39"/>
    </location>
</feature>
<dbReference type="PROSITE" id="PS00218">
    <property type="entry name" value="AMINO_ACID_PERMEASE_1"/>
    <property type="match status" value="1"/>
</dbReference>
<dbReference type="GO" id="GO:0016020">
    <property type="term" value="C:membrane"/>
    <property type="evidence" value="ECO:0007669"/>
    <property type="project" value="UniProtKB-SubCell"/>
</dbReference>
<keyword evidence="6 8" id="KW-0472">Membrane</keyword>
<keyword evidence="5 8" id="KW-1133">Transmembrane helix</keyword>
<dbReference type="FunFam" id="1.20.1740.10:FF:000001">
    <property type="entry name" value="Amino acid permease"/>
    <property type="match status" value="1"/>
</dbReference>
<name>A0AB34FSH0_9HYPO</name>
<dbReference type="GO" id="GO:0015171">
    <property type="term" value="F:amino acid transmembrane transporter activity"/>
    <property type="evidence" value="ECO:0007669"/>
    <property type="project" value="TreeGrafter"/>
</dbReference>
<evidence type="ECO:0000256" key="8">
    <source>
        <dbReference type="SAM" id="Phobius"/>
    </source>
</evidence>
<feature type="transmembrane region" description="Helical" evidence="8">
    <location>
        <begin position="403"/>
        <end position="426"/>
    </location>
</feature>
<protein>
    <submittedName>
        <fullName evidence="10">Proline-specific permease put4</fullName>
    </submittedName>
</protein>
<evidence type="ECO:0000313" key="11">
    <source>
        <dbReference type="Proteomes" id="UP001163105"/>
    </source>
</evidence>
<evidence type="ECO:0000256" key="5">
    <source>
        <dbReference type="ARBA" id="ARBA00022989"/>
    </source>
</evidence>
<feature type="domain" description="Amino acid permease/ SLC12A" evidence="9">
    <location>
        <begin position="44"/>
        <end position="501"/>
    </location>
</feature>
<keyword evidence="11" id="KW-1185">Reference proteome</keyword>
<dbReference type="EMBL" id="JAQHRD010000004">
    <property type="protein sequence ID" value="KAJ6441636.1"/>
    <property type="molecule type" value="Genomic_DNA"/>
</dbReference>
<accession>A0AB34FSH0</accession>
<sequence length="543" mass="58925">MSGLENISSKHSQDGGPRLEPLAKGEVDGVPGNKSTQRGLKSRHAQMIALGGTIGTGLFVGIGQGLHIGGPLFLVLAYCIITALLYGVATATGEISAYLPVPGSSVPYFANRYVSPSFGFTLGWIYWYIFAVTVPGEITATALVINYWQNPVPTGAWITIIGIVIIACNCFPVRGYGEAEFWFASTKVMTILGLLIMAVVLFFGGGPAAPLYFKHWSHPGPVNEYLAEGYTGRLAAFIGTVTFSVFAFAFAPELLVTAGGEMQSPRRNIPRATIRYFYRLVTFYVLGAVCVTILVPSDHKDLLSAGHGAAASPWAIGARDAGIKVLDSVINAMIVLSAWSAGNSYLYLASRCLYSMSLSGNAPAIFSRCSKSGLPYYALAASSSVCALAYLNVFSAGSVVLNWFVNLINSGGFISWVCCCVTYIRFRKAAEAQGITDIPFRSRMQPYAAWISGIGFFILLVLNGFKVFVKGYWDTSTFLTSYIGVVLFAALYFGHKLTVGRRDKLLYRPEEIDLHTGLTEVLEANSAPVPREKWYQKWRVLIE</sequence>
<feature type="transmembrane region" description="Helical" evidence="8">
    <location>
        <begin position="47"/>
        <end position="66"/>
    </location>
</feature>
<keyword evidence="3 8" id="KW-0812">Transmembrane</keyword>
<dbReference type="Pfam" id="PF00324">
    <property type="entry name" value="AA_permease"/>
    <property type="match status" value="1"/>
</dbReference>
<keyword evidence="4" id="KW-0029">Amino-acid transport</keyword>
<feature type="compositionally biased region" description="Polar residues" evidence="7">
    <location>
        <begin position="1"/>
        <end position="10"/>
    </location>
</feature>
<feature type="transmembrane region" description="Helical" evidence="8">
    <location>
        <begin position="154"/>
        <end position="176"/>
    </location>
</feature>
<dbReference type="PANTHER" id="PTHR43341:SF36">
    <property type="entry name" value="PROLINE-SPECIFIC PERMEASE"/>
    <property type="match status" value="1"/>
</dbReference>
<feature type="transmembrane region" description="Helical" evidence="8">
    <location>
        <begin position="475"/>
        <end position="494"/>
    </location>
</feature>
<evidence type="ECO:0000256" key="6">
    <source>
        <dbReference type="ARBA" id="ARBA00023136"/>
    </source>
</evidence>
<evidence type="ECO:0000259" key="9">
    <source>
        <dbReference type="Pfam" id="PF00324"/>
    </source>
</evidence>
<feature type="transmembrane region" description="Helical" evidence="8">
    <location>
        <begin position="188"/>
        <end position="213"/>
    </location>
</feature>
<dbReference type="AlphaFoldDB" id="A0AB34FSH0"/>